<feature type="domain" description="Aldehyde dehydrogenase" evidence="4">
    <location>
        <begin position="3"/>
        <end position="452"/>
    </location>
</feature>
<sequence>MTYATVNPATGETVQEFPTATDAEVREVVERSHRAFGGWRATPVPERAARMRTLAGLYRERKHELAALLTEEMGKPARQAVGEVLLVAGIYDFYAENAERFMAGEKLEPSTGGDAEVVLEPTGSILGIMPWNYPYYQVARLAAPNLMLGNTVVLKHAPSVPQAALVQEQLFREAGFPEDVYRNVFATNEQIAEIVIPARTVQGVSLTGSERAGSAVAELAGRHLKKVVLELGGSDPFIVLDAENLENTVKHAVLGRLGNTGQACTAAKRFIVVDEAYDRFVDAFAHAMDAVQPGDPTDRKTLLGPLSSVAARDGVAAQLQDAVEKGATVRAGGTPVDRPGAWMEATVLTDVTPQMRAYEEEIFGPVAVVHRVRDADEAVELANSSPFGLGGSVFAADVDAAREVAARIESGMVFVNEVTGTAPDLPFGGIKRSGVGRELGRFGIEEFANKKLIHAPRREEKLPLQDEEAVSP</sequence>
<organism evidence="5 6">
    <name type="scientific">Kocuria turfanensis</name>
    <dbReference type="NCBI Taxonomy" id="388357"/>
    <lineage>
        <taxon>Bacteria</taxon>
        <taxon>Bacillati</taxon>
        <taxon>Actinomycetota</taxon>
        <taxon>Actinomycetes</taxon>
        <taxon>Micrococcales</taxon>
        <taxon>Micrococcaceae</taxon>
        <taxon>Kocuria</taxon>
    </lineage>
</organism>
<gene>
    <name evidence="5" type="primary">ssdA</name>
    <name evidence="5" type="ORF">KTU01_14580</name>
</gene>
<keyword evidence="3" id="KW-0560">Oxidoreductase</keyword>
<dbReference type="CDD" id="cd07100">
    <property type="entry name" value="ALDH_SSADH1_GabD1"/>
    <property type="match status" value="1"/>
</dbReference>
<dbReference type="PANTHER" id="PTHR43217">
    <property type="entry name" value="SUCCINATE SEMIALDEHYDE DEHYDROGENASE [NAD(P)+] SAD"/>
    <property type="match status" value="1"/>
</dbReference>
<dbReference type="EMBL" id="BJZS01000036">
    <property type="protein sequence ID" value="GEO95335.1"/>
    <property type="molecule type" value="Genomic_DNA"/>
</dbReference>
<dbReference type="GO" id="GO:0004030">
    <property type="term" value="F:aldehyde dehydrogenase [NAD(P)+] activity"/>
    <property type="evidence" value="ECO:0007669"/>
    <property type="project" value="InterPro"/>
</dbReference>
<proteinExistence type="inferred from homology"/>
<evidence type="ECO:0000256" key="2">
    <source>
        <dbReference type="ARBA" id="ARBA00022857"/>
    </source>
</evidence>
<evidence type="ECO:0000256" key="3">
    <source>
        <dbReference type="ARBA" id="ARBA00023002"/>
    </source>
</evidence>
<dbReference type="FunFam" id="3.40.605.10:FF:000012">
    <property type="entry name" value="NAD-dependent succinate-semialdehyde dehydrogenase"/>
    <property type="match status" value="1"/>
</dbReference>
<dbReference type="InterPro" id="IPR016163">
    <property type="entry name" value="Ald_DH_C"/>
</dbReference>
<dbReference type="FunFam" id="3.40.309.10:FF:000009">
    <property type="entry name" value="Aldehyde dehydrogenase A"/>
    <property type="match status" value="1"/>
</dbReference>
<dbReference type="Gene3D" id="3.40.605.10">
    <property type="entry name" value="Aldehyde Dehydrogenase, Chain A, domain 1"/>
    <property type="match status" value="1"/>
</dbReference>
<dbReference type="InterPro" id="IPR015590">
    <property type="entry name" value="Aldehyde_DH_dom"/>
</dbReference>
<dbReference type="InterPro" id="IPR044148">
    <property type="entry name" value="ALDH_GabD1-like"/>
</dbReference>
<accession>A0A512ICB4</accession>
<dbReference type="Pfam" id="PF00171">
    <property type="entry name" value="Aldedh"/>
    <property type="match status" value="1"/>
</dbReference>
<keyword evidence="6" id="KW-1185">Reference proteome</keyword>
<protein>
    <submittedName>
        <fullName evidence="5">Succinate-semialdehyde dehydrogenase [NADP(+)]</fullName>
    </submittedName>
</protein>
<dbReference type="PANTHER" id="PTHR43217:SF2">
    <property type="entry name" value="SUCCINATE-SEMIALDEHYDE DEHYDROGENASE [NADP(+)]"/>
    <property type="match status" value="1"/>
</dbReference>
<dbReference type="RefSeq" id="WP_062736311.1">
    <property type="nucleotide sequence ID" value="NZ_BJZS01000036.1"/>
</dbReference>
<dbReference type="GO" id="GO:0004777">
    <property type="term" value="F:succinate-semialdehyde dehydrogenase (NAD+) activity"/>
    <property type="evidence" value="ECO:0007669"/>
    <property type="project" value="TreeGrafter"/>
</dbReference>
<comment type="similarity">
    <text evidence="1">Belongs to the aldehyde dehydrogenase family.</text>
</comment>
<dbReference type="InterPro" id="IPR047110">
    <property type="entry name" value="GABD/Sad-like"/>
</dbReference>
<dbReference type="InterPro" id="IPR016160">
    <property type="entry name" value="Ald_DH_CS_CYS"/>
</dbReference>
<dbReference type="Gene3D" id="3.40.309.10">
    <property type="entry name" value="Aldehyde Dehydrogenase, Chain A, domain 2"/>
    <property type="match status" value="1"/>
</dbReference>
<evidence type="ECO:0000313" key="6">
    <source>
        <dbReference type="Proteomes" id="UP000321103"/>
    </source>
</evidence>
<name>A0A512ICB4_9MICC</name>
<evidence type="ECO:0000259" key="4">
    <source>
        <dbReference type="Pfam" id="PF00171"/>
    </source>
</evidence>
<dbReference type="Proteomes" id="UP000321103">
    <property type="component" value="Unassembled WGS sequence"/>
</dbReference>
<evidence type="ECO:0000256" key="1">
    <source>
        <dbReference type="ARBA" id="ARBA00009986"/>
    </source>
</evidence>
<evidence type="ECO:0000313" key="5">
    <source>
        <dbReference type="EMBL" id="GEO95335.1"/>
    </source>
</evidence>
<reference evidence="5 6" key="1">
    <citation type="submission" date="2019-07" db="EMBL/GenBank/DDBJ databases">
        <title>Whole genome shotgun sequence of Kocuria turfanensis NBRC 107627.</title>
        <authorList>
            <person name="Hosoyama A."/>
            <person name="Uohara A."/>
            <person name="Ohji S."/>
            <person name="Ichikawa N."/>
        </authorList>
    </citation>
    <scope>NUCLEOTIDE SEQUENCE [LARGE SCALE GENOMIC DNA]</scope>
    <source>
        <strain evidence="5 6">NBRC 107627</strain>
    </source>
</reference>
<dbReference type="PROSITE" id="PS00070">
    <property type="entry name" value="ALDEHYDE_DEHYDR_CYS"/>
    <property type="match status" value="1"/>
</dbReference>
<keyword evidence="2" id="KW-0521">NADP</keyword>
<comment type="caution">
    <text evidence="5">The sequence shown here is derived from an EMBL/GenBank/DDBJ whole genome shotgun (WGS) entry which is preliminary data.</text>
</comment>
<dbReference type="InterPro" id="IPR016161">
    <property type="entry name" value="Ald_DH/histidinol_DH"/>
</dbReference>
<dbReference type="STRING" id="388357.GCA_001580365_02866"/>
<dbReference type="AlphaFoldDB" id="A0A512ICB4"/>
<dbReference type="InterPro" id="IPR016162">
    <property type="entry name" value="Ald_DH_N"/>
</dbReference>
<dbReference type="SUPFAM" id="SSF53720">
    <property type="entry name" value="ALDH-like"/>
    <property type="match status" value="1"/>
</dbReference>